<evidence type="ECO:0000313" key="2">
    <source>
        <dbReference type="EMBL" id="MEQ2562787.1"/>
    </source>
</evidence>
<gene>
    <name evidence="2" type="ORF">WMO41_06380</name>
</gene>
<keyword evidence="1" id="KW-0472">Membrane</keyword>
<evidence type="ECO:0000313" key="3">
    <source>
        <dbReference type="Proteomes" id="UP001437460"/>
    </source>
</evidence>
<keyword evidence="3" id="KW-1185">Reference proteome</keyword>
<comment type="caution">
    <text evidence="2">The sequence shown here is derived from an EMBL/GenBank/DDBJ whole genome shotgun (WGS) entry which is preliminary data.</text>
</comment>
<feature type="transmembrane region" description="Helical" evidence="1">
    <location>
        <begin position="35"/>
        <end position="57"/>
    </location>
</feature>
<accession>A0ABV1HLT1</accession>
<name>A0ABV1HLT1_9FIRM</name>
<evidence type="ECO:0000256" key="1">
    <source>
        <dbReference type="SAM" id="Phobius"/>
    </source>
</evidence>
<keyword evidence="1" id="KW-0812">Transmembrane</keyword>
<sequence>MSDLKSIAKMQIGGPKYPDKKRINLYQREFKKSKIAAQLLCFAVFMVAVHFFVLFGVRKPLQEAESAELTYQRMEKQLESIQRANNILPEVQAEYAHYGNSWQSDEERAIPDRLQMLATLKNTIFPLCKTIDSVSITAEEMDISCVLPRGTVLSELIGQIEQDGAVYYVTASLENVGGDETQTSALALTKEAEADITVYFYKPGESGEEQ</sequence>
<proteinExistence type="predicted"/>
<keyword evidence="1" id="KW-1133">Transmembrane helix</keyword>
<reference evidence="2 3" key="1">
    <citation type="submission" date="2024-03" db="EMBL/GenBank/DDBJ databases">
        <title>Human intestinal bacterial collection.</title>
        <authorList>
            <person name="Pauvert C."/>
            <person name="Hitch T.C.A."/>
            <person name="Clavel T."/>
        </authorList>
    </citation>
    <scope>NUCLEOTIDE SEQUENCE [LARGE SCALE GENOMIC DNA]</scope>
    <source>
        <strain evidence="2 3">CLA-AP-H27</strain>
    </source>
</reference>
<dbReference type="Proteomes" id="UP001437460">
    <property type="component" value="Unassembled WGS sequence"/>
</dbReference>
<dbReference type="RefSeq" id="WP_349229023.1">
    <property type="nucleotide sequence ID" value="NZ_JBBMFJ010000010.1"/>
</dbReference>
<protein>
    <submittedName>
        <fullName evidence="2">Uncharacterized protein</fullName>
    </submittedName>
</protein>
<dbReference type="EMBL" id="JBBMFJ010000010">
    <property type="protein sequence ID" value="MEQ2562787.1"/>
    <property type="molecule type" value="Genomic_DNA"/>
</dbReference>
<organism evidence="2 3">
    <name type="scientific">Ventrimonas faecis</name>
    <dbReference type="NCBI Taxonomy" id="3133170"/>
    <lineage>
        <taxon>Bacteria</taxon>
        <taxon>Bacillati</taxon>
        <taxon>Bacillota</taxon>
        <taxon>Clostridia</taxon>
        <taxon>Lachnospirales</taxon>
        <taxon>Lachnospiraceae</taxon>
        <taxon>Ventrimonas</taxon>
    </lineage>
</organism>